<gene>
    <name evidence="1" type="ORF">P8935_13795</name>
</gene>
<reference evidence="1" key="1">
    <citation type="submission" date="2023-03" db="EMBL/GenBank/DDBJ databases">
        <title>Edaphobacter sp.</title>
        <authorList>
            <person name="Huber K.J."/>
            <person name="Papendorf J."/>
            <person name="Pilke C."/>
            <person name="Bunk B."/>
            <person name="Sproeer C."/>
            <person name="Pester M."/>
        </authorList>
    </citation>
    <scope>NUCLEOTIDE SEQUENCE</scope>
    <source>
        <strain evidence="1">DSM 110680</strain>
    </source>
</reference>
<dbReference type="SUPFAM" id="SSF47240">
    <property type="entry name" value="Ferritin-like"/>
    <property type="match status" value="1"/>
</dbReference>
<dbReference type="EMBL" id="CP121196">
    <property type="protein sequence ID" value="XBH15642.1"/>
    <property type="molecule type" value="Genomic_DNA"/>
</dbReference>
<dbReference type="CDD" id="cd07909">
    <property type="entry name" value="YciF"/>
    <property type="match status" value="1"/>
</dbReference>
<protein>
    <submittedName>
        <fullName evidence="1">Ferritin-like domain-containing protein</fullName>
    </submittedName>
</protein>
<dbReference type="InterPro" id="IPR012347">
    <property type="entry name" value="Ferritin-like"/>
</dbReference>
<accession>A0AAU7DE85</accession>
<dbReference type="Pfam" id="PF05974">
    <property type="entry name" value="DUF892"/>
    <property type="match status" value="1"/>
</dbReference>
<dbReference type="PANTHER" id="PTHR30565:SF9">
    <property type="entry name" value="PROTEIN YCIF"/>
    <property type="match status" value="1"/>
</dbReference>
<sequence length="164" mass="17944">MSVDTIEKLFIAELKDLYSAENQITKALPKMVKAAMSADLKKAFESHLRETEGQIERLVEICNILGTTPKGKSCAGMKGVLSEGSEMLQEVEEGDVRDAALISAAQRVEHLEMAAYGTVRTYAQLLGQPQVAKLLDETFEEEKAADQKLTSISQKVNAQAKQNA</sequence>
<dbReference type="AlphaFoldDB" id="A0AAU7DE85"/>
<dbReference type="InterPro" id="IPR047114">
    <property type="entry name" value="YciF"/>
</dbReference>
<dbReference type="InterPro" id="IPR010287">
    <property type="entry name" value="DUF892_YciF-like"/>
</dbReference>
<dbReference type="InterPro" id="IPR009078">
    <property type="entry name" value="Ferritin-like_SF"/>
</dbReference>
<dbReference type="Gene3D" id="1.20.1260.10">
    <property type="match status" value="1"/>
</dbReference>
<name>A0AAU7DE85_9BACT</name>
<evidence type="ECO:0000313" key="1">
    <source>
        <dbReference type="EMBL" id="XBH15642.1"/>
    </source>
</evidence>
<proteinExistence type="predicted"/>
<dbReference type="PANTHER" id="PTHR30565">
    <property type="entry name" value="PROTEIN YCIF"/>
    <property type="match status" value="1"/>
</dbReference>
<dbReference type="RefSeq" id="WP_348260876.1">
    <property type="nucleotide sequence ID" value="NZ_CP121196.1"/>
</dbReference>
<organism evidence="1">
    <name type="scientific">Telmatobacter sp. DSM 110680</name>
    <dbReference type="NCBI Taxonomy" id="3036704"/>
    <lineage>
        <taxon>Bacteria</taxon>
        <taxon>Pseudomonadati</taxon>
        <taxon>Acidobacteriota</taxon>
        <taxon>Terriglobia</taxon>
        <taxon>Terriglobales</taxon>
        <taxon>Acidobacteriaceae</taxon>
        <taxon>Telmatobacter</taxon>
    </lineage>
</organism>